<keyword evidence="1 3" id="KW-0853">WD repeat</keyword>
<dbReference type="SUPFAM" id="SSF82171">
    <property type="entry name" value="DPP6 N-terminal domain-like"/>
    <property type="match status" value="1"/>
</dbReference>
<feature type="domain" description="Nephrocystin 3-like N-terminal" evidence="5">
    <location>
        <begin position="297"/>
        <end position="453"/>
    </location>
</feature>
<feature type="repeat" description="WD" evidence="3">
    <location>
        <begin position="930"/>
        <end position="971"/>
    </location>
</feature>
<feature type="repeat" description="WD" evidence="3">
    <location>
        <begin position="1185"/>
        <end position="1220"/>
    </location>
</feature>
<feature type="repeat" description="WD" evidence="3">
    <location>
        <begin position="1419"/>
        <end position="1450"/>
    </location>
</feature>
<dbReference type="SMART" id="SM00320">
    <property type="entry name" value="WD40"/>
    <property type="match status" value="7"/>
</dbReference>
<evidence type="ECO:0000256" key="3">
    <source>
        <dbReference type="PROSITE-ProRule" id="PRU00221"/>
    </source>
</evidence>
<keyword evidence="7" id="KW-1185">Reference proteome</keyword>
<protein>
    <recommendedName>
        <fullName evidence="5">Nephrocystin 3-like N-terminal domain-containing protein</fullName>
    </recommendedName>
</protein>
<feature type="region of interest" description="Disordered" evidence="4">
    <location>
        <begin position="1"/>
        <end position="49"/>
    </location>
</feature>
<dbReference type="Proteomes" id="UP000027195">
    <property type="component" value="Unassembled WGS sequence"/>
</dbReference>
<evidence type="ECO:0000313" key="6">
    <source>
        <dbReference type="EMBL" id="KDQ15294.1"/>
    </source>
</evidence>
<dbReference type="InterPro" id="IPR019775">
    <property type="entry name" value="WD40_repeat_CS"/>
</dbReference>
<dbReference type="PROSITE" id="PS50294">
    <property type="entry name" value="WD_REPEATS_REGION"/>
    <property type="match status" value="1"/>
</dbReference>
<dbReference type="InterPro" id="IPR001680">
    <property type="entry name" value="WD40_rpt"/>
</dbReference>
<evidence type="ECO:0000259" key="5">
    <source>
        <dbReference type="Pfam" id="PF24883"/>
    </source>
</evidence>
<dbReference type="PROSITE" id="PS50082">
    <property type="entry name" value="WD_REPEATS_2"/>
    <property type="match status" value="3"/>
</dbReference>
<dbReference type="Pfam" id="PF00400">
    <property type="entry name" value="WD40"/>
    <property type="match status" value="3"/>
</dbReference>
<dbReference type="InParanoid" id="A0A067MID5"/>
<dbReference type="OrthoDB" id="3014077at2759"/>
<dbReference type="SUPFAM" id="SSF50998">
    <property type="entry name" value="Quinoprotein alcohol dehydrogenase-like"/>
    <property type="match status" value="1"/>
</dbReference>
<dbReference type="InterPro" id="IPR015943">
    <property type="entry name" value="WD40/YVTN_repeat-like_dom_sf"/>
</dbReference>
<dbReference type="HOGENOM" id="CLU_000288_6_3_1"/>
<gene>
    <name evidence="6" type="ORF">BOTBODRAFT_297585</name>
</gene>
<dbReference type="PANTHER" id="PTHR19879:SF9">
    <property type="entry name" value="TRANSCRIPTION INITIATION FACTOR TFIID SUBUNIT 5"/>
    <property type="match status" value="1"/>
</dbReference>
<dbReference type="STRING" id="930990.A0A067MID5"/>
<dbReference type="PROSITE" id="PS00678">
    <property type="entry name" value="WD_REPEATS_1"/>
    <property type="match status" value="1"/>
</dbReference>
<evidence type="ECO:0000256" key="4">
    <source>
        <dbReference type="SAM" id="MobiDB-lite"/>
    </source>
</evidence>
<accession>A0A067MID5</accession>
<dbReference type="Gene3D" id="3.40.50.300">
    <property type="entry name" value="P-loop containing nucleotide triphosphate hydrolases"/>
    <property type="match status" value="1"/>
</dbReference>
<evidence type="ECO:0000313" key="7">
    <source>
        <dbReference type="Proteomes" id="UP000027195"/>
    </source>
</evidence>
<dbReference type="SUPFAM" id="SSF52540">
    <property type="entry name" value="P-loop containing nucleoside triphosphate hydrolases"/>
    <property type="match status" value="1"/>
</dbReference>
<sequence length="1604" mass="177238">MTPSDGDKATVAGAATSGKTTLSTTPSDGNKPTASDIVMTKTGKKTANTDKTAADLGKETTKQAQEMKTAPPVIDAFGKLSEGASAAQDMANEAKDVLKPLASVIKSLGFFVEAMDGITQVHPYAHAAWKILSAAYKVAKAQQDRDEAVLELLEAMNKAFELARQIDLIPKLKSQKEGVLLAHKAHECALFIAEYTRTTGFVRRLEKNLLRGSDVDGKVDGLKKDFSILYDNLQLATLLANAEMTWEGFSEVQTKLSYIKGLVDTVREEGALRELKVAGSWSLKDTCLENTRTTVHDDIVKWVHDVPKQGLNQPFFLAGIAGSGKTAVASTLASEFEELGYLGAAFFFKRLDADASTLRLLFSTLARGLAAHDEGVKSAVVAVLSGDSTLATADPSRQLQRLFLTPCQSAPDGGPLPIIIDAIDECTDQNQLSEFLKGFPSLPPRFRVILTGRRGLDISNNLEGLARIYELPYAGKEITRDISSYLTYRLRPIGLKEGLGDEWPSDDDLIQLEKLSSGLFVWARTVCDLLEESSVPQTRLEELLSDRTLTHSDINDLYSAILKGLLFKRKVKDEKGVWREGEVWKEDEIRDAYFAYMGIIVTARNPLSADAIDSILTPPKGEEKLKLRLNASKFLGKFGVLLDGVGSGRSETPVTTLHFSFPEFLVSKEASEIFYINKTRRNAKLAWACFRQLRKAFEDNTYDFGGAYTLNSEISEEEVNSHIGEDVRYAAVFVLDHLCDVARTENHEDLEYGVAQAEDEEDALKIFNGVEGAVQTFLELDLLHWLKVLSLLDRIDVAYKLDDVGTWLQKNKCSHKPIHDELIRDFSRFLRVFGEVISTAALQIYPGSLSFLPAKTTLRDQYTKRATPEWTVYNGDEVWSPSLAVLAGHTRSVEGCLFSSSPKDTPSRIASWSGSTARLWDGDTGALMGVIDRERRICCMAFSPDGDLLAIGFFDGVVQFWNGQTGAPVAGDLTYAAGANHYFVVLFSPSGDRLLTGTSLWNLPSRTLIASLPTGKLSFLPDGNCMVASYDGMSYEIFDTNGVFLDKKHLSSDFSLTRSPNGKRWVARPIKIGDIRPLSLWDLSTGRVKKCDLVLPPKVDSDMIISIKFFSTDQGKVNIGAYCKSDQNNNIIRLWDADTGNQLRDIRTVPSGISLFSPNGKLAAVLSGPSICVFDLETETISDPLVAHTNDITSIVFSPDATRLLSASDDHTLRLWDVTSMVRSSDNIIRHTTPIVAIDFSHQTNLLLSASEDCIRVWDVGSDCSQREIKTGLEGSDPVLSACFLPDGGSIATVQRNSFRLWSCETYSILKQVPGDHPSCRYLAASPQRDYFVAQLPHCNAICLWDGRTYQAKRNLPHDWSGLPESDVPFVLSPSGNLLASLGNATDRSGRLYVWDPRTLKEVAQMKMSGSSIANNVHMSFSPDETRVIVGTDYGSVDIWDARTGAQIQSFRTGLKSNRISRMDFSADQQIVTVLYPFGDVEIDAWSVLSEARCELPQVVSDDFMAKVNKMALEKLGWLGSWSEVHLLYVPHEYRRDLRCFGPDIFVINMLDGRIVIIKHSPTASNSSEVNDIFHNTQTYLTCIGYDRIPPIPKFFSFDYACLL</sequence>
<dbReference type="PANTHER" id="PTHR19879">
    <property type="entry name" value="TRANSCRIPTION INITIATION FACTOR TFIID"/>
    <property type="match status" value="1"/>
</dbReference>
<keyword evidence="2" id="KW-0677">Repeat</keyword>
<dbReference type="Gene3D" id="2.130.10.10">
    <property type="entry name" value="YVTN repeat-like/Quinoprotein amine dehydrogenase"/>
    <property type="match status" value="4"/>
</dbReference>
<dbReference type="InterPro" id="IPR027417">
    <property type="entry name" value="P-loop_NTPase"/>
</dbReference>
<feature type="compositionally biased region" description="Polar residues" evidence="4">
    <location>
        <begin position="17"/>
        <end position="33"/>
    </location>
</feature>
<proteinExistence type="predicted"/>
<evidence type="ECO:0000256" key="2">
    <source>
        <dbReference type="ARBA" id="ARBA00022737"/>
    </source>
</evidence>
<dbReference type="InterPro" id="IPR011047">
    <property type="entry name" value="Quinoprotein_ADH-like_sf"/>
</dbReference>
<evidence type="ECO:0000256" key="1">
    <source>
        <dbReference type="ARBA" id="ARBA00022574"/>
    </source>
</evidence>
<name>A0A067MID5_BOTB1</name>
<dbReference type="EMBL" id="KL198033">
    <property type="protein sequence ID" value="KDQ15294.1"/>
    <property type="molecule type" value="Genomic_DNA"/>
</dbReference>
<dbReference type="Pfam" id="PF24883">
    <property type="entry name" value="NPHP3_N"/>
    <property type="match status" value="1"/>
</dbReference>
<organism evidence="6 7">
    <name type="scientific">Botryobasidium botryosum (strain FD-172 SS1)</name>
    <dbReference type="NCBI Taxonomy" id="930990"/>
    <lineage>
        <taxon>Eukaryota</taxon>
        <taxon>Fungi</taxon>
        <taxon>Dikarya</taxon>
        <taxon>Basidiomycota</taxon>
        <taxon>Agaricomycotina</taxon>
        <taxon>Agaricomycetes</taxon>
        <taxon>Cantharellales</taxon>
        <taxon>Botryobasidiaceae</taxon>
        <taxon>Botryobasidium</taxon>
    </lineage>
</organism>
<reference evidence="7" key="1">
    <citation type="journal article" date="2014" name="Proc. Natl. Acad. Sci. U.S.A.">
        <title>Extensive sampling of basidiomycete genomes demonstrates inadequacy of the white-rot/brown-rot paradigm for wood decay fungi.</title>
        <authorList>
            <person name="Riley R."/>
            <person name="Salamov A.A."/>
            <person name="Brown D.W."/>
            <person name="Nagy L.G."/>
            <person name="Floudas D."/>
            <person name="Held B.W."/>
            <person name="Levasseur A."/>
            <person name="Lombard V."/>
            <person name="Morin E."/>
            <person name="Otillar R."/>
            <person name="Lindquist E.A."/>
            <person name="Sun H."/>
            <person name="LaButti K.M."/>
            <person name="Schmutz J."/>
            <person name="Jabbour D."/>
            <person name="Luo H."/>
            <person name="Baker S.E."/>
            <person name="Pisabarro A.G."/>
            <person name="Walton J.D."/>
            <person name="Blanchette R.A."/>
            <person name="Henrissat B."/>
            <person name="Martin F."/>
            <person name="Cullen D."/>
            <person name="Hibbett D.S."/>
            <person name="Grigoriev I.V."/>
        </authorList>
    </citation>
    <scope>NUCLEOTIDE SEQUENCE [LARGE SCALE GENOMIC DNA]</scope>
    <source>
        <strain evidence="7">FD-172 SS1</strain>
    </source>
</reference>
<dbReference type="InterPro" id="IPR056884">
    <property type="entry name" value="NPHP3-like_N"/>
</dbReference>